<keyword evidence="2" id="KW-0560">Oxidoreductase</keyword>
<dbReference type="EMBL" id="JBHTCE010000001">
    <property type="protein sequence ID" value="MFC7388679.1"/>
    <property type="molecule type" value="Genomic_DNA"/>
</dbReference>
<accession>A0ABW2PHZ3</accession>
<dbReference type="SUPFAM" id="SSF54593">
    <property type="entry name" value="Glyoxalase/Bleomycin resistance protein/Dihydroxybiphenyl dioxygenase"/>
    <property type="match status" value="1"/>
</dbReference>
<dbReference type="Proteomes" id="UP001596439">
    <property type="component" value="Unassembled WGS sequence"/>
</dbReference>
<feature type="domain" description="VOC" evidence="1">
    <location>
        <begin position="7"/>
        <end position="132"/>
    </location>
</feature>
<name>A0ABW2PHZ3_9BACL</name>
<proteinExistence type="predicted"/>
<dbReference type="CDD" id="cd08346">
    <property type="entry name" value="PcpA_N_like"/>
    <property type="match status" value="1"/>
</dbReference>
<dbReference type="PROSITE" id="PS51819">
    <property type="entry name" value="VOC"/>
    <property type="match status" value="2"/>
</dbReference>
<keyword evidence="2" id="KW-0223">Dioxygenase</keyword>
<reference evidence="3" key="1">
    <citation type="journal article" date="2019" name="Int. J. Syst. Evol. Microbiol.">
        <title>The Global Catalogue of Microorganisms (GCM) 10K type strain sequencing project: providing services to taxonomists for standard genome sequencing and annotation.</title>
        <authorList>
            <consortium name="The Broad Institute Genomics Platform"/>
            <consortium name="The Broad Institute Genome Sequencing Center for Infectious Disease"/>
            <person name="Wu L."/>
            <person name="Ma J."/>
        </authorList>
    </citation>
    <scope>NUCLEOTIDE SEQUENCE [LARGE SCALE GENOMIC DNA]</scope>
    <source>
        <strain evidence="3">CCUG 55590</strain>
    </source>
</reference>
<gene>
    <name evidence="2" type="ORF">ACFQO8_00910</name>
</gene>
<dbReference type="InterPro" id="IPR004360">
    <property type="entry name" value="Glyas_Fos-R_dOase_dom"/>
</dbReference>
<dbReference type="InterPro" id="IPR029068">
    <property type="entry name" value="Glyas_Bleomycin-R_OHBP_Dase"/>
</dbReference>
<feature type="domain" description="VOC" evidence="1">
    <location>
        <begin position="151"/>
        <end position="274"/>
    </location>
</feature>
<dbReference type="RefSeq" id="WP_251130555.1">
    <property type="nucleotide sequence ID" value="NZ_JANIEL010000003.1"/>
</dbReference>
<protein>
    <submittedName>
        <fullName evidence="2">Ring-cleaving dioxygenase</fullName>
    </submittedName>
</protein>
<dbReference type="InterPro" id="IPR052537">
    <property type="entry name" value="Extradiol_RC_dioxygenase"/>
</dbReference>
<sequence length="311" mass="34964">MVKVISGQHHVSAMTGDAKKNLRFYTEVLGVRLVKKTVNQDDPSMYHLFYADETGTPGTDLTFFELPFLGQTYRGSNSISRTALRVPDGALTYWQERFDTFDVSYGEIESVLGRATLSFEDHEGQRLCLVEGGSGTPWKKGPVPTDVGIFGLGFSEWTVRRIEKTARVLTEILGYRYVTTFERDGHDVRVFETGEGGVATEIHLVDRPDLPSERPGRGSVHHVAIRVEKTDDMANWIEKLDARGISHSGLIDRYYFQSIYFREPSGILVELATDEPGFATDESIETLGERLALPPFLESRRIDIEAKLKPL</sequence>
<dbReference type="GO" id="GO:0051213">
    <property type="term" value="F:dioxygenase activity"/>
    <property type="evidence" value="ECO:0007669"/>
    <property type="project" value="UniProtKB-KW"/>
</dbReference>
<organism evidence="2 3">
    <name type="scientific">Exiguobacterium aestuarii</name>
    <dbReference type="NCBI Taxonomy" id="273527"/>
    <lineage>
        <taxon>Bacteria</taxon>
        <taxon>Bacillati</taxon>
        <taxon>Bacillota</taxon>
        <taxon>Bacilli</taxon>
        <taxon>Bacillales</taxon>
        <taxon>Bacillales Family XII. Incertae Sedis</taxon>
        <taxon>Exiguobacterium</taxon>
    </lineage>
</organism>
<dbReference type="PANTHER" id="PTHR36110:SF4">
    <property type="entry name" value="RING-CLEAVING DIOXYGENASE MHQA-RELATED"/>
    <property type="match status" value="1"/>
</dbReference>
<dbReference type="PANTHER" id="PTHR36110">
    <property type="entry name" value="RING-CLEAVING DIOXYGENASE MHQE-RELATED"/>
    <property type="match status" value="1"/>
</dbReference>
<dbReference type="InterPro" id="IPR037523">
    <property type="entry name" value="VOC_core"/>
</dbReference>
<comment type="caution">
    <text evidence="2">The sequence shown here is derived from an EMBL/GenBank/DDBJ whole genome shotgun (WGS) entry which is preliminary data.</text>
</comment>
<evidence type="ECO:0000313" key="2">
    <source>
        <dbReference type="EMBL" id="MFC7388679.1"/>
    </source>
</evidence>
<evidence type="ECO:0000313" key="3">
    <source>
        <dbReference type="Proteomes" id="UP001596439"/>
    </source>
</evidence>
<dbReference type="CDD" id="cd08347">
    <property type="entry name" value="PcpA_C_like"/>
    <property type="match status" value="1"/>
</dbReference>
<keyword evidence="3" id="KW-1185">Reference proteome</keyword>
<dbReference type="Pfam" id="PF00903">
    <property type="entry name" value="Glyoxalase"/>
    <property type="match status" value="2"/>
</dbReference>
<evidence type="ECO:0000259" key="1">
    <source>
        <dbReference type="PROSITE" id="PS51819"/>
    </source>
</evidence>
<dbReference type="Gene3D" id="3.10.180.10">
    <property type="entry name" value="2,3-Dihydroxybiphenyl 1,2-Dioxygenase, domain 1"/>
    <property type="match status" value="2"/>
</dbReference>